<dbReference type="OrthoDB" id="9984024at2759"/>
<dbReference type="EMBL" id="ML993592">
    <property type="protein sequence ID" value="KAF2167808.1"/>
    <property type="molecule type" value="Genomic_DNA"/>
</dbReference>
<dbReference type="Proteomes" id="UP000799537">
    <property type="component" value="Unassembled WGS sequence"/>
</dbReference>
<dbReference type="InterPro" id="IPR053169">
    <property type="entry name" value="MUG_Protein"/>
</dbReference>
<feature type="chain" id="PRO_5025560008" evidence="1">
    <location>
        <begin position="19"/>
        <end position="366"/>
    </location>
</feature>
<dbReference type="InterPro" id="IPR008928">
    <property type="entry name" value="6-hairpin_glycosidase_sf"/>
</dbReference>
<dbReference type="Pfam" id="PF03663">
    <property type="entry name" value="Glyco_hydro_76"/>
    <property type="match status" value="1"/>
</dbReference>
<dbReference type="GO" id="GO:0016787">
    <property type="term" value="F:hydrolase activity"/>
    <property type="evidence" value="ECO:0007669"/>
    <property type="project" value="UniProtKB-KW"/>
</dbReference>
<gene>
    <name evidence="2" type="ORF">M409DRAFT_65901</name>
</gene>
<dbReference type="Gene3D" id="1.50.10.20">
    <property type="match status" value="1"/>
</dbReference>
<feature type="signal peptide" evidence="1">
    <location>
        <begin position="1"/>
        <end position="18"/>
    </location>
</feature>
<evidence type="ECO:0000256" key="1">
    <source>
        <dbReference type="SAM" id="SignalP"/>
    </source>
</evidence>
<dbReference type="SUPFAM" id="SSF48208">
    <property type="entry name" value="Six-hairpin glycosidases"/>
    <property type="match status" value="1"/>
</dbReference>
<keyword evidence="2" id="KW-0378">Hydrolase</keyword>
<evidence type="ECO:0000313" key="3">
    <source>
        <dbReference type="Proteomes" id="UP000799537"/>
    </source>
</evidence>
<dbReference type="PANTHER" id="PTHR47791">
    <property type="entry name" value="MEIOTICALLY UP-REGULATED GENE 191 PROTEIN"/>
    <property type="match status" value="1"/>
</dbReference>
<dbReference type="AlphaFoldDB" id="A0A6A6CNJ4"/>
<keyword evidence="1" id="KW-0732">Signal</keyword>
<protein>
    <submittedName>
        <fullName evidence="2">Glycoside hydrolase family 76 protein</fullName>
    </submittedName>
</protein>
<sequence length="366" mass="40055">MKFLHSISTLAFALLAQAQSDTENYAISLAEAAFRTLQQWYNPSNGLYGTCPSCWWETANAITTITNLMILDPGTTQYVQPVFENTYAVSSNQQGNSNWLGYNYDDDGWWALAWIAAYDATGDTKYLSTAENIFDAMQQTWGTSCYNGGIYWNQARNYVNAITNELFMSVAAHLSNRPTSRGAGYYSNWAQVTWSWFQQTGMINGQGLINDGLDGNCNNNQGAVFTYNQGVVLGALAELYAQTGNQAFLGSAEALAGASIGALTNGDQILTEPCGASCDSDQTQFKGIYIRNLVLLNSVDPHDEYGEVISASANSIWANHQDSNDVLGVLWEDPFVDGADFSTQSSAMDALNAFVEINQQRIHSTL</sequence>
<dbReference type="GeneID" id="54569985"/>
<name>A0A6A6CNJ4_ZASCE</name>
<dbReference type="GO" id="GO:0005975">
    <property type="term" value="P:carbohydrate metabolic process"/>
    <property type="evidence" value="ECO:0007669"/>
    <property type="project" value="InterPro"/>
</dbReference>
<dbReference type="RefSeq" id="XP_033668697.1">
    <property type="nucleotide sequence ID" value="XM_033816713.1"/>
</dbReference>
<evidence type="ECO:0000313" key="2">
    <source>
        <dbReference type="EMBL" id="KAF2167808.1"/>
    </source>
</evidence>
<reference evidence="2" key="1">
    <citation type="journal article" date="2020" name="Stud. Mycol.">
        <title>101 Dothideomycetes genomes: a test case for predicting lifestyles and emergence of pathogens.</title>
        <authorList>
            <person name="Haridas S."/>
            <person name="Albert R."/>
            <person name="Binder M."/>
            <person name="Bloem J."/>
            <person name="Labutti K."/>
            <person name="Salamov A."/>
            <person name="Andreopoulos B."/>
            <person name="Baker S."/>
            <person name="Barry K."/>
            <person name="Bills G."/>
            <person name="Bluhm B."/>
            <person name="Cannon C."/>
            <person name="Castanera R."/>
            <person name="Culley D."/>
            <person name="Daum C."/>
            <person name="Ezra D."/>
            <person name="Gonzalez J."/>
            <person name="Henrissat B."/>
            <person name="Kuo A."/>
            <person name="Liang C."/>
            <person name="Lipzen A."/>
            <person name="Lutzoni F."/>
            <person name="Magnuson J."/>
            <person name="Mondo S."/>
            <person name="Nolan M."/>
            <person name="Ohm R."/>
            <person name="Pangilinan J."/>
            <person name="Park H.-J."/>
            <person name="Ramirez L."/>
            <person name="Alfaro M."/>
            <person name="Sun H."/>
            <person name="Tritt A."/>
            <person name="Yoshinaga Y."/>
            <person name="Zwiers L.-H."/>
            <person name="Turgeon B."/>
            <person name="Goodwin S."/>
            <person name="Spatafora J."/>
            <person name="Crous P."/>
            <person name="Grigoriev I."/>
        </authorList>
    </citation>
    <scope>NUCLEOTIDE SEQUENCE</scope>
    <source>
        <strain evidence="2">ATCC 36951</strain>
    </source>
</reference>
<organism evidence="2 3">
    <name type="scientific">Zasmidium cellare ATCC 36951</name>
    <dbReference type="NCBI Taxonomy" id="1080233"/>
    <lineage>
        <taxon>Eukaryota</taxon>
        <taxon>Fungi</taxon>
        <taxon>Dikarya</taxon>
        <taxon>Ascomycota</taxon>
        <taxon>Pezizomycotina</taxon>
        <taxon>Dothideomycetes</taxon>
        <taxon>Dothideomycetidae</taxon>
        <taxon>Mycosphaerellales</taxon>
        <taxon>Mycosphaerellaceae</taxon>
        <taxon>Zasmidium</taxon>
    </lineage>
</organism>
<dbReference type="InterPro" id="IPR005198">
    <property type="entry name" value="Glyco_hydro_76"/>
</dbReference>
<dbReference type="PANTHER" id="PTHR47791:SF1">
    <property type="entry name" value="ENDO MANNANASE, GH76 FAMILY (EUROFUNG)"/>
    <property type="match status" value="1"/>
</dbReference>
<accession>A0A6A6CNJ4</accession>
<proteinExistence type="predicted"/>
<keyword evidence="3" id="KW-1185">Reference proteome</keyword>